<proteinExistence type="predicted"/>
<dbReference type="Proteomes" id="UP000275951">
    <property type="component" value="Chromosome"/>
</dbReference>
<reference evidence="1 2" key="1">
    <citation type="submission" date="2018-11" db="EMBL/GenBank/DDBJ databases">
        <title>Multidrug-resistant genes are associated with an 42-kb island TGI1 carrying a complex class 1 integron in a Trueperella pyogenes.</title>
        <authorList>
            <person name="Dong W."/>
        </authorList>
    </citation>
    <scope>NUCLEOTIDE SEQUENCE [LARGE SCALE GENOMIC DNA]</scope>
    <source>
        <strain evidence="1 2">TP4</strain>
    </source>
</reference>
<gene>
    <name evidence="1" type="ORF">EBQ10_09740</name>
</gene>
<dbReference type="InterPro" id="IPR045596">
    <property type="entry name" value="DUF6459"/>
</dbReference>
<organism evidence="1 2">
    <name type="scientific">Trueperella pyogenes</name>
    <dbReference type="NCBI Taxonomy" id="1661"/>
    <lineage>
        <taxon>Bacteria</taxon>
        <taxon>Bacillati</taxon>
        <taxon>Actinomycetota</taxon>
        <taxon>Actinomycetes</taxon>
        <taxon>Actinomycetales</taxon>
        <taxon>Actinomycetaceae</taxon>
        <taxon>Trueperella</taxon>
    </lineage>
</organism>
<sequence>MSQAAVLDRELATAKTPPLARPKYPHCKAQPLIAPALGQTQFDRAKFSSPKLDRPMYNGTTGGNDAACSTDTAPDRFAAAVVGQAIEVLMGHRPVRQLQTWLHPDVYDALARRAGLAQRVHGKAEKCRSPRIKRVRVCSPRAGIAEASLVVFDGKRIRAAAVRLEVRRGRWHVTALEII</sequence>
<accession>A0A380MF11</accession>
<evidence type="ECO:0000313" key="1">
    <source>
        <dbReference type="EMBL" id="AZR07535.1"/>
    </source>
</evidence>
<dbReference type="Pfam" id="PF20060">
    <property type="entry name" value="DUF6459"/>
    <property type="match status" value="1"/>
</dbReference>
<protein>
    <submittedName>
        <fullName evidence="1">Uncharacterized protein</fullName>
    </submittedName>
</protein>
<name>A0A380MF11_9ACTO</name>
<dbReference type="AlphaFoldDB" id="A0A380MF11"/>
<dbReference type="RefSeq" id="WP_108726088.1">
    <property type="nucleotide sequence ID" value="NZ_CP029001.1"/>
</dbReference>
<evidence type="ECO:0000313" key="2">
    <source>
        <dbReference type="Proteomes" id="UP000275951"/>
    </source>
</evidence>
<dbReference type="EMBL" id="CP033905">
    <property type="protein sequence ID" value="AZR07535.1"/>
    <property type="molecule type" value="Genomic_DNA"/>
</dbReference>